<proteinExistence type="predicted"/>
<dbReference type="PANTHER" id="PTHR33734:SF22">
    <property type="entry name" value="MEMBRANE-BOUND LYTIC MUREIN TRANSGLYCOSYLASE D"/>
    <property type="match status" value="1"/>
</dbReference>
<evidence type="ECO:0000256" key="1">
    <source>
        <dbReference type="SAM" id="MobiDB-lite"/>
    </source>
</evidence>
<dbReference type="InterPro" id="IPR018392">
    <property type="entry name" value="LysM"/>
</dbReference>
<dbReference type="InterPro" id="IPR036779">
    <property type="entry name" value="LysM_dom_sf"/>
</dbReference>
<evidence type="ECO:0000256" key="2">
    <source>
        <dbReference type="SAM" id="SignalP"/>
    </source>
</evidence>
<reference evidence="4 5" key="1">
    <citation type="submission" date="2020-08" db="EMBL/GenBank/DDBJ databases">
        <title>Genomic Encyclopedia of Type Strains, Phase IV (KMG-IV): sequencing the most valuable type-strain genomes for metagenomic binning, comparative biology and taxonomic classification.</title>
        <authorList>
            <person name="Goeker M."/>
        </authorList>
    </citation>
    <scope>NUCLEOTIDE SEQUENCE [LARGE SCALE GENOMIC DNA]</scope>
    <source>
        <strain evidence="4 5">DSM 12252</strain>
    </source>
</reference>
<evidence type="ECO:0000259" key="3">
    <source>
        <dbReference type="PROSITE" id="PS51782"/>
    </source>
</evidence>
<dbReference type="CDD" id="cd00118">
    <property type="entry name" value="LysM"/>
    <property type="match status" value="3"/>
</dbReference>
<dbReference type="Gene3D" id="3.10.350.10">
    <property type="entry name" value="LysM domain"/>
    <property type="match status" value="3"/>
</dbReference>
<organism evidence="4 5">
    <name type="scientific">Prosthecobacter vanneervenii</name>
    <dbReference type="NCBI Taxonomy" id="48466"/>
    <lineage>
        <taxon>Bacteria</taxon>
        <taxon>Pseudomonadati</taxon>
        <taxon>Verrucomicrobiota</taxon>
        <taxon>Verrucomicrobiia</taxon>
        <taxon>Verrucomicrobiales</taxon>
        <taxon>Verrucomicrobiaceae</taxon>
        <taxon>Prosthecobacter</taxon>
    </lineage>
</organism>
<feature type="compositionally biased region" description="Pro residues" evidence="1">
    <location>
        <begin position="79"/>
        <end position="91"/>
    </location>
</feature>
<evidence type="ECO:0000313" key="4">
    <source>
        <dbReference type="EMBL" id="MBB5034829.1"/>
    </source>
</evidence>
<feature type="domain" description="LysM" evidence="3">
    <location>
        <begin position="394"/>
        <end position="438"/>
    </location>
</feature>
<dbReference type="Pfam" id="PF01476">
    <property type="entry name" value="LysM"/>
    <property type="match status" value="3"/>
</dbReference>
<feature type="compositionally biased region" description="Low complexity" evidence="1">
    <location>
        <begin position="242"/>
        <end position="255"/>
    </location>
</feature>
<dbReference type="PROSITE" id="PS51782">
    <property type="entry name" value="LYSM"/>
    <property type="match status" value="3"/>
</dbReference>
<gene>
    <name evidence="4" type="ORF">HNQ65_004437</name>
</gene>
<feature type="domain" description="LysM" evidence="3">
    <location>
        <begin position="267"/>
        <end position="311"/>
    </location>
</feature>
<feature type="compositionally biased region" description="Polar residues" evidence="1">
    <location>
        <begin position="53"/>
        <end position="64"/>
    </location>
</feature>
<feature type="compositionally biased region" description="Pro residues" evidence="1">
    <location>
        <begin position="346"/>
        <end position="362"/>
    </location>
</feature>
<keyword evidence="2" id="KW-0732">Signal</keyword>
<dbReference type="EMBL" id="JACHIG010000011">
    <property type="protein sequence ID" value="MBB5034829.1"/>
    <property type="molecule type" value="Genomic_DNA"/>
</dbReference>
<dbReference type="SUPFAM" id="SSF54106">
    <property type="entry name" value="LysM domain"/>
    <property type="match status" value="3"/>
</dbReference>
<dbReference type="Proteomes" id="UP000590740">
    <property type="component" value="Unassembled WGS sequence"/>
</dbReference>
<dbReference type="GO" id="GO:0008932">
    <property type="term" value="F:lytic endotransglycosylase activity"/>
    <property type="evidence" value="ECO:0007669"/>
    <property type="project" value="TreeGrafter"/>
</dbReference>
<dbReference type="AlphaFoldDB" id="A0A7W7YEW3"/>
<feature type="chain" id="PRO_5031218411" evidence="2">
    <location>
        <begin position="29"/>
        <end position="448"/>
    </location>
</feature>
<feature type="region of interest" description="Disordered" evidence="1">
    <location>
        <begin position="226"/>
        <end position="255"/>
    </location>
</feature>
<keyword evidence="5" id="KW-1185">Reference proteome</keyword>
<feature type="domain" description="LysM" evidence="3">
    <location>
        <begin position="184"/>
        <end position="227"/>
    </location>
</feature>
<comment type="caution">
    <text evidence="4">The sequence shown here is derived from an EMBL/GenBank/DDBJ whole genome shotgun (WGS) entry which is preliminary data.</text>
</comment>
<feature type="compositionally biased region" description="Low complexity" evidence="1">
    <location>
        <begin position="102"/>
        <end position="120"/>
    </location>
</feature>
<name>A0A7W7YEW3_9BACT</name>
<protein>
    <submittedName>
        <fullName evidence="4">LysM repeat protein</fullName>
    </submittedName>
</protein>
<accession>A0A7W7YEW3</accession>
<dbReference type="RefSeq" id="WP_184343003.1">
    <property type="nucleotide sequence ID" value="NZ_JACHIG010000011.1"/>
</dbReference>
<dbReference type="PANTHER" id="PTHR33734">
    <property type="entry name" value="LYSM DOMAIN-CONTAINING GPI-ANCHORED PROTEIN 2"/>
    <property type="match status" value="1"/>
</dbReference>
<feature type="region of interest" description="Disordered" evidence="1">
    <location>
        <begin position="319"/>
        <end position="389"/>
    </location>
</feature>
<dbReference type="SMART" id="SM00257">
    <property type="entry name" value="LysM"/>
    <property type="match status" value="3"/>
</dbReference>
<feature type="signal peptide" evidence="2">
    <location>
        <begin position="1"/>
        <end position="28"/>
    </location>
</feature>
<sequence>MKTSCLATRVLSSLVLTWSVAWAVPASAQVSNTYTLPPPPGYPAPGTGLALRQPSTKASRQSAAAIQAPVTHPQYQGTYPPPPDFTYPPPAGYGMNQPPAAPKTTSTKGKSSSKPTATKPAGPPPPPKVYGPTGDLTNQVEKLRDSDKVQNLRIGALERDVSSIKRSGKGGSRYDGGSDLAAYTTYISRPGDTLWSIATKHRVSVGEIQQLNRMTGEDVSVGQTLLIPSPHRTPETTTASYTPMTPGGASAAPPTAATTTTVVTAPLYYTVKRGDSLKGIALKHKTTPVALATANKIKDVNKITVGQRLKIPGRTTKVTVAAKTKAPRNAPSSDTVPLPGFGTTGGPPPPAAGLGAAPPPPAAGLSPTPSAPSPASPAPAPKAPDLSDSHRGILAYRVDRTDTIESIATQFTTTPDHIREMNRLAPGSMLKPGDEIMVPAMGAVSLKN</sequence>
<feature type="compositionally biased region" description="Pro residues" evidence="1">
    <location>
        <begin position="369"/>
        <end position="382"/>
    </location>
</feature>
<feature type="region of interest" description="Disordered" evidence="1">
    <location>
        <begin position="32"/>
        <end position="136"/>
    </location>
</feature>
<evidence type="ECO:0000313" key="5">
    <source>
        <dbReference type="Proteomes" id="UP000590740"/>
    </source>
</evidence>